<sequence>MPTSMGAVGISPSASADSGTAGDTIDDDDNADSMHEVLTTGFAMPAAVHASIISTHSTLPHGDKLSAIQEQSESPDGLTSRARLSAEVQMMNSAGEAIMRWSGSNNMGGGGGVDGGILVTELRRAVCGGSRARK</sequence>
<dbReference type="Proteomes" id="UP000016923">
    <property type="component" value="Unassembled WGS sequence"/>
</dbReference>
<feature type="region of interest" description="Disordered" evidence="1">
    <location>
        <begin position="1"/>
        <end position="32"/>
    </location>
</feature>
<gene>
    <name evidence="2" type="ORF">F503_07623</name>
</gene>
<name>S3CAE8_OPHP1</name>
<dbReference type="HOGENOM" id="CLU_1896836_0_0_1"/>
<reference evidence="2 3" key="1">
    <citation type="journal article" date="2013" name="BMC Genomics">
        <title>The genome and transcriptome of the pine saprophyte Ophiostoma piceae, and a comparison with the bark beetle-associated pine pathogen Grosmannia clavigera.</title>
        <authorList>
            <person name="Haridas S."/>
            <person name="Wang Y."/>
            <person name="Lim L."/>
            <person name="Massoumi Alamouti S."/>
            <person name="Jackman S."/>
            <person name="Docking R."/>
            <person name="Robertson G."/>
            <person name="Birol I."/>
            <person name="Bohlmann J."/>
            <person name="Breuil C."/>
        </authorList>
    </citation>
    <scope>NUCLEOTIDE SEQUENCE [LARGE SCALE GENOMIC DNA]</scope>
    <source>
        <strain evidence="2 3">UAMH 11346</strain>
    </source>
</reference>
<keyword evidence="3" id="KW-1185">Reference proteome</keyword>
<evidence type="ECO:0000256" key="1">
    <source>
        <dbReference type="SAM" id="MobiDB-lite"/>
    </source>
</evidence>
<organism evidence="2 3">
    <name type="scientific">Ophiostoma piceae (strain UAMH 11346)</name>
    <name type="common">Sap stain fungus</name>
    <dbReference type="NCBI Taxonomy" id="1262450"/>
    <lineage>
        <taxon>Eukaryota</taxon>
        <taxon>Fungi</taxon>
        <taxon>Dikarya</taxon>
        <taxon>Ascomycota</taxon>
        <taxon>Pezizomycotina</taxon>
        <taxon>Sordariomycetes</taxon>
        <taxon>Sordariomycetidae</taxon>
        <taxon>Ophiostomatales</taxon>
        <taxon>Ophiostomataceae</taxon>
        <taxon>Ophiostoma</taxon>
    </lineage>
</organism>
<dbReference type="EMBL" id="KE148147">
    <property type="protein sequence ID" value="EPE09847.1"/>
    <property type="molecule type" value="Genomic_DNA"/>
</dbReference>
<accession>S3CAE8</accession>
<evidence type="ECO:0000313" key="3">
    <source>
        <dbReference type="Proteomes" id="UP000016923"/>
    </source>
</evidence>
<dbReference type="AlphaFoldDB" id="S3CAE8"/>
<evidence type="ECO:0000313" key="2">
    <source>
        <dbReference type="EMBL" id="EPE09847.1"/>
    </source>
</evidence>
<protein>
    <submittedName>
        <fullName evidence="2">Uncharacterized protein</fullName>
    </submittedName>
</protein>
<proteinExistence type="predicted"/>
<dbReference type="VEuPathDB" id="FungiDB:F503_07623"/>